<comment type="caution">
    <text evidence="1">The sequence shown here is derived from an EMBL/GenBank/DDBJ whole genome shotgun (WGS) entry which is preliminary data.</text>
</comment>
<name>A0A4V3C5H4_9ACTN</name>
<gene>
    <name evidence="1" type="ORF">EV643_14325</name>
</gene>
<protein>
    <submittedName>
        <fullName evidence="1">Uncharacterized protein</fullName>
    </submittedName>
</protein>
<evidence type="ECO:0000313" key="2">
    <source>
        <dbReference type="Proteomes" id="UP000295388"/>
    </source>
</evidence>
<evidence type="ECO:0000313" key="1">
    <source>
        <dbReference type="EMBL" id="TDO29858.1"/>
    </source>
</evidence>
<sequence>MSAGVLAAAPLLVGGGNGSGTQAVNRRPICDNLGFSLPSTVGGQVRIPVTDVAADPDVTPVRLVSVFGGAPVGSAVISDNGTPAVLNDDILVFTRTSPEPGTVFLYWTVSDGSSSAQCGSHASDEPPPENG</sequence>
<keyword evidence="2" id="KW-1185">Reference proteome</keyword>
<reference evidence="1 2" key="1">
    <citation type="submission" date="2019-03" db="EMBL/GenBank/DDBJ databases">
        <title>Genomic Encyclopedia of Type Strains, Phase III (KMG-III): the genomes of soil and plant-associated and newly described type strains.</title>
        <authorList>
            <person name="Whitman W."/>
        </authorList>
    </citation>
    <scope>NUCLEOTIDE SEQUENCE [LARGE SCALE GENOMIC DNA]</scope>
    <source>
        <strain evidence="1 2">VKM Ac-2527</strain>
    </source>
</reference>
<proteinExistence type="predicted"/>
<dbReference type="EMBL" id="SNWQ01000043">
    <property type="protein sequence ID" value="TDO29858.1"/>
    <property type="molecule type" value="Genomic_DNA"/>
</dbReference>
<accession>A0A4V3C5H4</accession>
<organism evidence="1 2">
    <name type="scientific">Kribbella caucasensis</name>
    <dbReference type="NCBI Taxonomy" id="2512215"/>
    <lineage>
        <taxon>Bacteria</taxon>
        <taxon>Bacillati</taxon>
        <taxon>Actinomycetota</taxon>
        <taxon>Actinomycetes</taxon>
        <taxon>Propionibacteriales</taxon>
        <taxon>Kribbellaceae</taxon>
        <taxon>Kribbella</taxon>
    </lineage>
</organism>
<dbReference type="AlphaFoldDB" id="A0A4V3C5H4"/>
<dbReference type="Proteomes" id="UP000295388">
    <property type="component" value="Unassembled WGS sequence"/>
</dbReference>